<dbReference type="Pfam" id="PF25021">
    <property type="entry name" value="TEN_NHL"/>
    <property type="match status" value="1"/>
</dbReference>
<dbReference type="InterPro" id="IPR001258">
    <property type="entry name" value="NHL_repeat"/>
</dbReference>
<evidence type="ECO:0000256" key="2">
    <source>
        <dbReference type="SAM" id="MobiDB-lite"/>
    </source>
</evidence>
<sequence length="638" mass="65882">MAMTTRAPVTQGTIFTVAGTGVQAFSGDDGPATEAALYEPHGVVRDDRDSPSPGTSPGTGGGTLYVADSVNRRVRRVDAHGVITTVAGTGDPGGSGDGGPATEARLTKPTALAMDRAGNLYIADTEDHRVRRVSPDGTITTVAGTGEPGCDGDGKDPAQARVGHPTGLAVDRAGALYIAHRDGSANSRVRRVTRPGGTIETVAGGGPRPDDGIAATDASLSFAEGIAVDDDGNLYIAERDSYAGRVRKVNASDGTITTVAGQRDGGGDFREGGVAVETRLNSPCAVAVDGAGDLLVADAGYDRVCRVTPDGLIHTVAGNGRRGYAGENVVARTTPLSMPHGLALDRDGNVYIGERGNNRVREVAGAVRPTPPPVDLRGVVVDPYFVQTGQEFDLGVWVENRGSAPVDGRDITVTLTLADGLVPVAGGPSPLVRTFPGQRLLPQVGALDGRFTVVTPEGTPEGVYRCTARIHYSGAPDFNDLVYPLAVKVSEPFAPSDETGLDIRQEGTTAAAPGHDSTIDVVCRASHDQPVKPGRILLTFDAPTDFVFVDFPHAPTRTYLGGGPAEPLSTYSIDNGGARIVVTDEPHVNTGPSDRYPLLYSLPVRVLPGAAAGTHADGLATFGRHLPVPLEATVTAGG</sequence>
<dbReference type="PANTHER" id="PTHR46388:SF2">
    <property type="entry name" value="NHL REPEAT-CONTAINING PROTEIN 2"/>
    <property type="match status" value="1"/>
</dbReference>
<comment type="caution">
    <text evidence="4">The sequence shown here is derived from an EMBL/GenBank/DDBJ whole genome shotgun (WGS) entry which is preliminary data.</text>
</comment>
<reference evidence="5" key="1">
    <citation type="journal article" date="2019" name="Int. J. Syst. Evol. Microbiol.">
        <title>The Global Catalogue of Microorganisms (GCM) 10K type strain sequencing project: providing services to taxonomists for standard genome sequencing and annotation.</title>
        <authorList>
            <consortium name="The Broad Institute Genomics Platform"/>
            <consortium name="The Broad Institute Genome Sequencing Center for Infectious Disease"/>
            <person name="Wu L."/>
            <person name="Ma J."/>
        </authorList>
    </citation>
    <scope>NUCLEOTIDE SEQUENCE [LARGE SCALE GENOMIC DNA]</scope>
    <source>
        <strain evidence="5">JCM 9092</strain>
    </source>
</reference>
<dbReference type="Proteomes" id="UP001501637">
    <property type="component" value="Unassembled WGS sequence"/>
</dbReference>
<accession>A0ABP6M595</accession>
<feature type="domain" description="Teneurin NHL" evidence="3">
    <location>
        <begin position="92"/>
        <end position="145"/>
    </location>
</feature>
<dbReference type="PANTHER" id="PTHR46388">
    <property type="entry name" value="NHL REPEAT-CONTAINING PROTEIN 2"/>
    <property type="match status" value="1"/>
</dbReference>
<evidence type="ECO:0000313" key="5">
    <source>
        <dbReference type="Proteomes" id="UP001501637"/>
    </source>
</evidence>
<name>A0ABP6M595_9ACTN</name>
<dbReference type="Gene3D" id="2.40.10.500">
    <property type="match status" value="1"/>
</dbReference>
<dbReference type="InterPro" id="IPR011042">
    <property type="entry name" value="6-blade_b-propeller_TolB-like"/>
</dbReference>
<evidence type="ECO:0000313" key="4">
    <source>
        <dbReference type="EMBL" id="GAA3080124.1"/>
    </source>
</evidence>
<proteinExistence type="predicted"/>
<gene>
    <name evidence="4" type="ORF">GCM10010449_00330</name>
</gene>
<feature type="region of interest" description="Disordered" evidence="2">
    <location>
        <begin position="42"/>
        <end position="65"/>
    </location>
</feature>
<keyword evidence="5" id="KW-1185">Reference proteome</keyword>
<dbReference type="SUPFAM" id="SSF101898">
    <property type="entry name" value="NHL repeat"/>
    <property type="match status" value="1"/>
</dbReference>
<evidence type="ECO:0000256" key="1">
    <source>
        <dbReference type="ARBA" id="ARBA00022737"/>
    </source>
</evidence>
<evidence type="ECO:0000259" key="3">
    <source>
        <dbReference type="Pfam" id="PF25021"/>
    </source>
</evidence>
<dbReference type="Pfam" id="PF01436">
    <property type="entry name" value="NHL"/>
    <property type="match status" value="1"/>
</dbReference>
<organism evidence="4 5">
    <name type="scientific">Streptomyces rectiviolaceus</name>
    <dbReference type="NCBI Taxonomy" id="332591"/>
    <lineage>
        <taxon>Bacteria</taxon>
        <taxon>Bacillati</taxon>
        <taxon>Actinomycetota</taxon>
        <taxon>Actinomycetes</taxon>
        <taxon>Kitasatosporales</taxon>
        <taxon>Streptomycetaceae</taxon>
        <taxon>Streptomyces</taxon>
    </lineage>
</organism>
<dbReference type="InterPro" id="IPR056822">
    <property type="entry name" value="TEN_NHL"/>
</dbReference>
<dbReference type="EMBL" id="BAAAUG010000003">
    <property type="protein sequence ID" value="GAA3080124.1"/>
    <property type="molecule type" value="Genomic_DNA"/>
</dbReference>
<dbReference type="Gene3D" id="2.120.10.30">
    <property type="entry name" value="TolB, C-terminal domain"/>
    <property type="match status" value="2"/>
</dbReference>
<protein>
    <recommendedName>
        <fullName evidence="3">Teneurin NHL domain-containing protein</fullName>
    </recommendedName>
</protein>
<keyword evidence="1" id="KW-0677">Repeat</keyword>